<dbReference type="OrthoDB" id="9801102at2"/>
<dbReference type="PANTHER" id="PTHR40266">
    <property type="entry name" value="TOXIN HIGB-1"/>
    <property type="match status" value="1"/>
</dbReference>
<dbReference type="AlphaFoldDB" id="B0T2V2"/>
<dbReference type="eggNOG" id="COG3549">
    <property type="taxonomic scope" value="Bacteria"/>
</dbReference>
<dbReference type="STRING" id="366602.Caul_3226"/>
<dbReference type="InterPro" id="IPR007711">
    <property type="entry name" value="HigB-1"/>
</dbReference>
<dbReference type="EMBL" id="CP000927">
    <property type="protein sequence ID" value="ABZ72353.1"/>
    <property type="molecule type" value="Genomic_DNA"/>
</dbReference>
<sequence length="95" mass="10659">MAIQSFRDERAKTILDGLNPGKGFPSDLLRPAKRKLEMLHAATVLDDLRVPPGNRLEALSGDRTGQHSIRVNDQFRLVFGWTDGGPTDVEFIDYH</sequence>
<name>B0T2V2_CAUSK</name>
<dbReference type="SUPFAM" id="SSF143011">
    <property type="entry name" value="RelE-like"/>
    <property type="match status" value="1"/>
</dbReference>
<evidence type="ECO:0000313" key="1">
    <source>
        <dbReference type="EMBL" id="ABZ72353.1"/>
    </source>
</evidence>
<dbReference type="InterPro" id="IPR035093">
    <property type="entry name" value="RelE/ParE_toxin_dom_sf"/>
</dbReference>
<accession>B0T2V2</accession>
<organism evidence="1">
    <name type="scientific">Caulobacter sp. (strain K31)</name>
    <dbReference type="NCBI Taxonomy" id="366602"/>
    <lineage>
        <taxon>Bacteria</taxon>
        <taxon>Pseudomonadati</taxon>
        <taxon>Pseudomonadota</taxon>
        <taxon>Alphaproteobacteria</taxon>
        <taxon>Caulobacterales</taxon>
        <taxon>Caulobacteraceae</taxon>
        <taxon>Caulobacter</taxon>
    </lineage>
</organism>
<dbReference type="Gene3D" id="3.30.2310.20">
    <property type="entry name" value="RelE-like"/>
    <property type="match status" value="1"/>
</dbReference>
<protein>
    <submittedName>
        <fullName evidence="1">Plasmid maintenance system killer</fullName>
    </submittedName>
</protein>
<dbReference type="Pfam" id="PF05015">
    <property type="entry name" value="HigB-like_toxin"/>
    <property type="match status" value="1"/>
</dbReference>
<reference evidence="1" key="1">
    <citation type="submission" date="2008-01" db="EMBL/GenBank/DDBJ databases">
        <title>Complete sequence of chromosome of Caulobacter sp. K31.</title>
        <authorList>
            <consortium name="US DOE Joint Genome Institute"/>
            <person name="Copeland A."/>
            <person name="Lucas S."/>
            <person name="Lapidus A."/>
            <person name="Barry K."/>
            <person name="Glavina del Rio T."/>
            <person name="Dalin E."/>
            <person name="Tice H."/>
            <person name="Pitluck S."/>
            <person name="Bruce D."/>
            <person name="Goodwin L."/>
            <person name="Thompson L.S."/>
            <person name="Brettin T."/>
            <person name="Detter J.C."/>
            <person name="Han C."/>
            <person name="Schmutz J."/>
            <person name="Larimer F."/>
            <person name="Land M."/>
            <person name="Hauser L."/>
            <person name="Kyrpides N."/>
            <person name="Kim E."/>
            <person name="Stephens C."/>
            <person name="Richardson P."/>
        </authorList>
    </citation>
    <scope>NUCLEOTIDE SEQUENCE [LARGE SCALE GENOMIC DNA]</scope>
    <source>
        <strain evidence="1">K31</strain>
    </source>
</reference>
<gene>
    <name evidence="1" type="ordered locus">Caul_3226</name>
</gene>
<dbReference type="HOGENOM" id="CLU_155111_1_1_5"/>
<dbReference type="PANTHER" id="PTHR40266:SF2">
    <property type="entry name" value="TOXIN HIGB-1"/>
    <property type="match status" value="1"/>
</dbReference>
<dbReference type="KEGG" id="cak:Caul_3226"/>
<proteinExistence type="predicted"/>